<sequence length="302" mass="34795">MAPKRKHEEDEAPVVHESRQFQVLGSAPKAAKKPRRFEPTAPRVQIHASSVNAIKKRIRDVSRKLERVDDLPPQVRVENERALAGYEQELIAAEAEKIRQKMISKYHMVRFFERKKAERNLKKLRKQLLEAKSADEIKELENQIHITEVDYNYTQNFPLSEIYISLYPLKEDGQEISKDDTARPKPPMWEEIKRRMEEGTLSELRNRVSIAPIVKKAKKPEKFKEHVVKPAKPKATPASVDTTGMNRRQRRKLLGVSNTGPTKTKHKSIGFEKNAAFGAAEAAKFNGYKKDEWANEGGFFEE</sequence>
<evidence type="ECO:0000313" key="11">
    <source>
        <dbReference type="EMBL" id="KAG9244871.1"/>
    </source>
</evidence>
<dbReference type="GO" id="GO:0030688">
    <property type="term" value="C:preribosome, small subunit precursor"/>
    <property type="evidence" value="ECO:0007669"/>
    <property type="project" value="TreeGrafter"/>
</dbReference>
<evidence type="ECO:0000256" key="6">
    <source>
        <dbReference type="ARBA" id="ARBA00022552"/>
    </source>
</evidence>
<dbReference type="EMBL" id="MU253878">
    <property type="protein sequence ID" value="KAG9244871.1"/>
    <property type="molecule type" value="Genomic_DNA"/>
</dbReference>
<evidence type="ECO:0000256" key="1">
    <source>
        <dbReference type="ARBA" id="ARBA00002773"/>
    </source>
</evidence>
<comment type="caution">
    <text evidence="11">The sequence shown here is derived from an EMBL/GenBank/DDBJ whole genome shotgun (WGS) entry which is preliminary data.</text>
</comment>
<dbReference type="InterPro" id="IPR019310">
    <property type="entry name" value="Efg1"/>
</dbReference>
<name>A0A9P7Z3Z2_9HELO</name>
<evidence type="ECO:0000256" key="7">
    <source>
        <dbReference type="ARBA" id="ARBA00023054"/>
    </source>
</evidence>
<evidence type="ECO:0000256" key="5">
    <source>
        <dbReference type="ARBA" id="ARBA00019827"/>
    </source>
</evidence>
<keyword evidence="8" id="KW-0539">Nucleus</keyword>
<dbReference type="GO" id="GO:0000462">
    <property type="term" value="P:maturation of SSU-rRNA from tricistronic rRNA transcript (SSU-rRNA, 5.8S rRNA, LSU-rRNA)"/>
    <property type="evidence" value="ECO:0007669"/>
    <property type="project" value="TreeGrafter"/>
</dbReference>
<keyword evidence="7 9" id="KW-0175">Coiled coil</keyword>
<comment type="subcellular location">
    <subcellularLocation>
        <location evidence="2">Nucleus</location>
        <location evidence="2">Nucleolus</location>
    </subcellularLocation>
</comment>
<evidence type="ECO:0000256" key="9">
    <source>
        <dbReference type="SAM" id="Coils"/>
    </source>
</evidence>
<keyword evidence="12" id="KW-1185">Reference proteome</keyword>
<dbReference type="OrthoDB" id="47732at2759"/>
<feature type="compositionally biased region" description="Basic and acidic residues" evidence="10">
    <location>
        <begin position="1"/>
        <end position="19"/>
    </location>
</feature>
<dbReference type="GO" id="GO:0005730">
    <property type="term" value="C:nucleolus"/>
    <property type="evidence" value="ECO:0007669"/>
    <property type="project" value="UniProtKB-SubCell"/>
</dbReference>
<protein>
    <recommendedName>
        <fullName evidence="4">rRNA-processing protein EFG1</fullName>
    </recommendedName>
    <alternativeName>
        <fullName evidence="5">rRNA-processing protein efg1</fullName>
    </alternativeName>
</protein>
<comment type="function">
    <text evidence="1">Involved in rRNA processing.</text>
</comment>
<feature type="coiled-coil region" evidence="9">
    <location>
        <begin position="76"/>
        <end position="134"/>
    </location>
</feature>
<proteinExistence type="inferred from homology"/>
<evidence type="ECO:0000256" key="4">
    <source>
        <dbReference type="ARBA" id="ARBA00018689"/>
    </source>
</evidence>
<dbReference type="Pfam" id="PF10153">
    <property type="entry name" value="Efg1"/>
    <property type="match status" value="1"/>
</dbReference>
<evidence type="ECO:0000256" key="10">
    <source>
        <dbReference type="SAM" id="MobiDB-lite"/>
    </source>
</evidence>
<evidence type="ECO:0000313" key="12">
    <source>
        <dbReference type="Proteomes" id="UP000887226"/>
    </source>
</evidence>
<organism evidence="11 12">
    <name type="scientific">Calycina marina</name>
    <dbReference type="NCBI Taxonomy" id="1763456"/>
    <lineage>
        <taxon>Eukaryota</taxon>
        <taxon>Fungi</taxon>
        <taxon>Dikarya</taxon>
        <taxon>Ascomycota</taxon>
        <taxon>Pezizomycotina</taxon>
        <taxon>Leotiomycetes</taxon>
        <taxon>Helotiales</taxon>
        <taxon>Pezizellaceae</taxon>
        <taxon>Calycina</taxon>
    </lineage>
</organism>
<dbReference type="PANTHER" id="PTHR33911">
    <property type="entry name" value="RRNA-PROCESSING PROTEIN EFG1"/>
    <property type="match status" value="1"/>
</dbReference>
<feature type="region of interest" description="Disordered" evidence="10">
    <location>
        <begin position="1"/>
        <end position="41"/>
    </location>
</feature>
<reference evidence="11" key="1">
    <citation type="journal article" date="2021" name="IMA Fungus">
        <title>Genomic characterization of three marine fungi, including Emericellopsis atlantica sp. nov. with signatures of a generalist lifestyle and marine biomass degradation.</title>
        <authorList>
            <person name="Hagestad O.C."/>
            <person name="Hou L."/>
            <person name="Andersen J.H."/>
            <person name="Hansen E.H."/>
            <person name="Altermark B."/>
            <person name="Li C."/>
            <person name="Kuhnert E."/>
            <person name="Cox R.J."/>
            <person name="Crous P.W."/>
            <person name="Spatafora J.W."/>
            <person name="Lail K."/>
            <person name="Amirebrahimi M."/>
            <person name="Lipzen A."/>
            <person name="Pangilinan J."/>
            <person name="Andreopoulos W."/>
            <person name="Hayes R.D."/>
            <person name="Ng V."/>
            <person name="Grigoriev I.V."/>
            <person name="Jackson S.A."/>
            <person name="Sutton T.D.S."/>
            <person name="Dobson A.D.W."/>
            <person name="Rama T."/>
        </authorList>
    </citation>
    <scope>NUCLEOTIDE SEQUENCE</scope>
    <source>
        <strain evidence="11">TRa3180A</strain>
    </source>
</reference>
<keyword evidence="6" id="KW-0698">rRNA processing</keyword>
<accession>A0A9P7Z3Z2</accession>
<dbReference type="InterPro" id="IPR050786">
    <property type="entry name" value="EFG1_rRNA-proc"/>
</dbReference>
<comment type="similarity">
    <text evidence="3">Belongs to the EFG1 family.</text>
</comment>
<dbReference type="PANTHER" id="PTHR33911:SF1">
    <property type="entry name" value="RRNA-PROCESSING PROTEIN EFG1"/>
    <property type="match status" value="1"/>
</dbReference>
<evidence type="ECO:0000256" key="3">
    <source>
        <dbReference type="ARBA" id="ARBA00006916"/>
    </source>
</evidence>
<dbReference type="AlphaFoldDB" id="A0A9P7Z3Z2"/>
<dbReference type="Proteomes" id="UP000887226">
    <property type="component" value="Unassembled WGS sequence"/>
</dbReference>
<feature type="region of interest" description="Disordered" evidence="10">
    <location>
        <begin position="221"/>
        <end position="249"/>
    </location>
</feature>
<gene>
    <name evidence="11" type="ORF">BJ878DRAFT_459453</name>
</gene>
<evidence type="ECO:0000256" key="8">
    <source>
        <dbReference type="ARBA" id="ARBA00023242"/>
    </source>
</evidence>
<evidence type="ECO:0000256" key="2">
    <source>
        <dbReference type="ARBA" id="ARBA00004604"/>
    </source>
</evidence>